<evidence type="ECO:0000256" key="1">
    <source>
        <dbReference type="SAM" id="MobiDB-lite"/>
    </source>
</evidence>
<evidence type="ECO:0000313" key="4">
    <source>
        <dbReference type="Proteomes" id="UP000281028"/>
    </source>
</evidence>
<evidence type="ECO:0000256" key="2">
    <source>
        <dbReference type="SAM" id="SignalP"/>
    </source>
</evidence>
<feature type="compositionally biased region" description="Polar residues" evidence="1">
    <location>
        <begin position="46"/>
        <end position="65"/>
    </location>
</feature>
<comment type="caution">
    <text evidence="3">The sequence shown here is derived from an EMBL/GenBank/DDBJ whole genome shotgun (WGS) entry which is preliminary data.</text>
</comment>
<feature type="signal peptide" evidence="2">
    <location>
        <begin position="1"/>
        <end position="24"/>
    </location>
</feature>
<dbReference type="AlphaFoldDB" id="A0A9Q5DA47"/>
<gene>
    <name evidence="3" type="ORF">ECE50_006820</name>
</gene>
<dbReference type="Proteomes" id="UP000281028">
    <property type="component" value="Unassembled WGS sequence"/>
</dbReference>
<feature type="region of interest" description="Disordered" evidence="1">
    <location>
        <begin position="35"/>
        <end position="65"/>
    </location>
</feature>
<dbReference type="PROSITE" id="PS51257">
    <property type="entry name" value="PROKAR_LIPOPROTEIN"/>
    <property type="match status" value="1"/>
</dbReference>
<proteinExistence type="predicted"/>
<dbReference type="EMBL" id="RIAR02000001">
    <property type="protein sequence ID" value="NSL86535.1"/>
    <property type="molecule type" value="Genomic_DNA"/>
</dbReference>
<feature type="chain" id="PRO_5040160089" evidence="2">
    <location>
        <begin position="25"/>
        <end position="65"/>
    </location>
</feature>
<accession>A0A9Q5DA47</accession>
<dbReference type="RefSeq" id="WP_148128204.1">
    <property type="nucleotide sequence ID" value="NZ_JAABOK010000001.1"/>
</dbReference>
<organism evidence="3 4">
    <name type="scientific">Chitinophaga solisilvae</name>
    <dbReference type="NCBI Taxonomy" id="1233460"/>
    <lineage>
        <taxon>Bacteria</taxon>
        <taxon>Pseudomonadati</taxon>
        <taxon>Bacteroidota</taxon>
        <taxon>Chitinophagia</taxon>
        <taxon>Chitinophagales</taxon>
        <taxon>Chitinophagaceae</taxon>
        <taxon>Chitinophaga</taxon>
    </lineage>
</organism>
<name>A0A9Q5DA47_9BACT</name>
<sequence>MKPFIYKCCMVVCLAGMLSILLFACNSSREASREADSAATTIPKVDSTSTIPVDTNATKPDSTRR</sequence>
<protein>
    <submittedName>
        <fullName evidence="3">Uncharacterized protein</fullName>
    </submittedName>
</protein>
<keyword evidence="4" id="KW-1185">Reference proteome</keyword>
<reference evidence="3" key="1">
    <citation type="submission" date="2020-05" db="EMBL/GenBank/DDBJ databases">
        <title>Chitinophaga laudate sp. nov., isolated from a tropical peat swamp.</title>
        <authorList>
            <person name="Goh C.B.S."/>
            <person name="Lee M.S."/>
            <person name="Parimannan S."/>
            <person name="Pasbakhsh P."/>
            <person name="Yule C.M."/>
            <person name="Rajandas H."/>
            <person name="Loke S."/>
            <person name="Croft L."/>
            <person name="Tan J.B.L."/>
        </authorList>
    </citation>
    <scope>NUCLEOTIDE SEQUENCE</scope>
    <source>
        <strain evidence="3">Mgbs1</strain>
    </source>
</reference>
<keyword evidence="2" id="KW-0732">Signal</keyword>
<evidence type="ECO:0000313" key="3">
    <source>
        <dbReference type="EMBL" id="NSL86535.1"/>
    </source>
</evidence>